<accession>A0ABW9JZV1</accession>
<sequence length="191" mass="22160">MVLTTENFLNIALENPINAEIALRLPKLGLDQCMLTAGSLFQTIWNHQSKLPLTWGIKDYDVFYFDEDLSFQSEDKIIKAAQALFIDLDVNIELKNQARVHLWYNSRFGRQYPKLKSTKDGIDRYLISGTCLGLEMDTHKIYAPNGLSDTEQGILRINPKNYNLNLFHQKAKSYQDRWSWLKIIEPNSHPI</sequence>
<dbReference type="PANTHER" id="PTHR39166:SF1">
    <property type="entry name" value="BLL1166 PROTEIN"/>
    <property type="match status" value="1"/>
</dbReference>
<dbReference type="RefSeq" id="WP_409140869.1">
    <property type="nucleotide sequence ID" value="NZ_JBJXCW010000022.1"/>
</dbReference>
<proteinExistence type="predicted"/>
<dbReference type="EMBL" id="JBJXCW010000022">
    <property type="protein sequence ID" value="MFN0298663.1"/>
    <property type="molecule type" value="Genomic_DNA"/>
</dbReference>
<dbReference type="InterPro" id="IPR009267">
    <property type="entry name" value="NTP_transf_6"/>
</dbReference>
<evidence type="ECO:0000313" key="2">
    <source>
        <dbReference type="Proteomes" id="UP001632339"/>
    </source>
</evidence>
<reference evidence="1 2" key="1">
    <citation type="submission" date="2024-12" db="EMBL/GenBank/DDBJ databases">
        <title>C001-4G Acinetobacter sp. assembled genome.</title>
        <authorList>
            <person name="D'Arcy K."/>
            <person name="Kingdon A.D.H."/>
            <person name="Breen A."/>
            <person name="Mckeown C."/>
            <person name="Allman E."/>
            <person name="Sharma P."/>
            <person name="Mcleman A."/>
            <person name="Roberts A.P."/>
        </authorList>
    </citation>
    <scope>NUCLEOTIDE SEQUENCE [LARGE SCALE GENOMIC DNA]</scope>
    <source>
        <strain evidence="1 2">C1-4G</strain>
    </source>
</reference>
<gene>
    <name evidence="1" type="ORF">ACKVE0_14240</name>
</gene>
<organism evidence="1 2">
    <name type="scientific">Acinetobacter albensis</name>
    <dbReference type="NCBI Taxonomy" id="1673609"/>
    <lineage>
        <taxon>Bacteria</taxon>
        <taxon>Pseudomonadati</taxon>
        <taxon>Pseudomonadota</taxon>
        <taxon>Gammaproteobacteria</taxon>
        <taxon>Moraxellales</taxon>
        <taxon>Moraxellaceae</taxon>
        <taxon>Acinetobacter</taxon>
    </lineage>
</organism>
<name>A0ABW9JZV1_9GAMM</name>
<comment type="caution">
    <text evidence="1">The sequence shown here is derived from an EMBL/GenBank/DDBJ whole genome shotgun (WGS) entry which is preliminary data.</text>
</comment>
<dbReference type="PANTHER" id="PTHR39166">
    <property type="entry name" value="BLL1166 PROTEIN"/>
    <property type="match status" value="1"/>
</dbReference>
<keyword evidence="2" id="KW-1185">Reference proteome</keyword>
<dbReference type="Pfam" id="PF06042">
    <property type="entry name" value="NTP_transf_6"/>
    <property type="match status" value="1"/>
</dbReference>
<evidence type="ECO:0000313" key="1">
    <source>
        <dbReference type="EMBL" id="MFN0298663.1"/>
    </source>
</evidence>
<dbReference type="Proteomes" id="UP001632339">
    <property type="component" value="Unassembled WGS sequence"/>
</dbReference>
<protein>
    <submittedName>
        <fullName evidence="1">Nucleotidyltransferase family protein</fullName>
    </submittedName>
</protein>